<feature type="coiled-coil region" evidence="1">
    <location>
        <begin position="78"/>
        <end position="172"/>
    </location>
</feature>
<keyword evidence="4" id="KW-1185">Reference proteome</keyword>
<evidence type="ECO:0000313" key="4">
    <source>
        <dbReference type="Proteomes" id="UP001152320"/>
    </source>
</evidence>
<proteinExistence type="predicted"/>
<dbReference type="GO" id="GO:0005815">
    <property type="term" value="C:microtubule organizing center"/>
    <property type="evidence" value="ECO:0007669"/>
    <property type="project" value="TreeGrafter"/>
</dbReference>
<feature type="region of interest" description="Disordered" evidence="2">
    <location>
        <begin position="1"/>
        <end position="44"/>
    </location>
</feature>
<feature type="region of interest" description="Disordered" evidence="2">
    <location>
        <begin position="695"/>
        <end position="772"/>
    </location>
</feature>
<evidence type="ECO:0000313" key="3">
    <source>
        <dbReference type="EMBL" id="KAJ8028167.1"/>
    </source>
</evidence>
<dbReference type="GO" id="GO:0060271">
    <property type="term" value="P:cilium assembly"/>
    <property type="evidence" value="ECO:0007669"/>
    <property type="project" value="TreeGrafter"/>
</dbReference>
<evidence type="ECO:0000256" key="1">
    <source>
        <dbReference type="SAM" id="Coils"/>
    </source>
</evidence>
<keyword evidence="1" id="KW-0175">Coiled coil</keyword>
<evidence type="ECO:0000256" key="2">
    <source>
        <dbReference type="SAM" id="MobiDB-lite"/>
    </source>
</evidence>
<dbReference type="EMBL" id="JAIZAY010000015">
    <property type="protein sequence ID" value="KAJ8028167.1"/>
    <property type="molecule type" value="Genomic_DNA"/>
</dbReference>
<dbReference type="PANTHER" id="PTHR18950">
    <property type="entry name" value="PROGESTERONE-INDUCED BLOCKING FACTOR 1"/>
    <property type="match status" value="1"/>
</dbReference>
<accession>A0A9Q1GWP8</accession>
<reference evidence="3" key="1">
    <citation type="submission" date="2021-10" db="EMBL/GenBank/DDBJ databases">
        <title>Tropical sea cucumber genome reveals ecological adaptation and Cuvierian tubules defense mechanism.</title>
        <authorList>
            <person name="Chen T."/>
        </authorList>
    </citation>
    <scope>NUCLEOTIDE SEQUENCE</scope>
    <source>
        <strain evidence="3">Nanhai2018</strain>
        <tissue evidence="3">Muscle</tissue>
    </source>
</reference>
<feature type="compositionally biased region" description="Basic and acidic residues" evidence="2">
    <location>
        <begin position="742"/>
        <end position="754"/>
    </location>
</feature>
<dbReference type="AlphaFoldDB" id="A0A9Q1GWP8"/>
<protein>
    <submittedName>
        <fullName evidence="3">Progesterone-induced-blocking factor 1</fullName>
    </submittedName>
</protein>
<gene>
    <name evidence="3" type="ORF">HOLleu_30333</name>
</gene>
<feature type="compositionally biased region" description="Polar residues" evidence="2">
    <location>
        <begin position="15"/>
        <end position="24"/>
    </location>
</feature>
<comment type="caution">
    <text evidence="3">The sequence shown here is derived from an EMBL/GenBank/DDBJ whole genome shotgun (WGS) entry which is preliminary data.</text>
</comment>
<dbReference type="OrthoDB" id="299638at2759"/>
<dbReference type="InterPro" id="IPR026205">
    <property type="entry name" value="PIBF1"/>
</dbReference>
<feature type="coiled-coil region" evidence="1">
    <location>
        <begin position="474"/>
        <end position="550"/>
    </location>
</feature>
<organism evidence="3 4">
    <name type="scientific">Holothuria leucospilota</name>
    <name type="common">Black long sea cucumber</name>
    <name type="synonym">Mertensiothuria leucospilota</name>
    <dbReference type="NCBI Taxonomy" id="206669"/>
    <lineage>
        <taxon>Eukaryota</taxon>
        <taxon>Metazoa</taxon>
        <taxon>Echinodermata</taxon>
        <taxon>Eleutherozoa</taxon>
        <taxon>Echinozoa</taxon>
        <taxon>Holothuroidea</taxon>
        <taxon>Aspidochirotacea</taxon>
        <taxon>Aspidochirotida</taxon>
        <taxon>Holothuriidae</taxon>
        <taxon>Holothuria</taxon>
    </lineage>
</organism>
<name>A0A9Q1GWP8_HOLLE</name>
<dbReference type="PANTHER" id="PTHR18950:SF0">
    <property type="entry name" value="PROGESTERONE IMMUNOMODULATORY BINDING FACTOR 1"/>
    <property type="match status" value="1"/>
</dbReference>
<sequence>MARRDISSELDTEDISTSLATDLSISGGDESEFGDRKGRKSHSGRITKQLIERKQLLHDVELLKIEVSQKTLLIDNLKVEHMNRVEDLEEKLNDAHHQQKLLRAKLEAQLNLNREDAHCRQQRLEQELSTIISKQQELEKTNAELQHKAVDVRQWLHQLEISEREYEDLKTRREDSLSLKDCVSMKFFEARHPLELEVTDLKEWNKTLEEQAKRYKEDVEHLQEALENEQRSQKAAEAKCQRLTLELADLKSNQLQDDFKRENYDKVKSERDRLEFEFTELKKQQTYLEISFKNAAAERDEATQQVMGQKQELALLRQDKEYLQRQLNDLMSKYQHSEEKLQGTTTDLENAKRAREELYEKYVESRDRYKLEYESKLQTELGSIRMRTDAELEKVKLNMREMYERENRNLAESRDNALTERDSYLAKEKETSEKYEQLFNDYRQLEMNMDSRVSELTNELRLKGFDSERVNVMHEETIGNLKKCQLELEKKEKKLEVLTKEFYNLQNSMEKTIRDLEAESQDYKSKLEIYQKLEEELDGVVMQAADAADESEAERVLFSYGYGANIPTTAKRRLQNSVHLARRVLHLEKLNTSFKKELGTKKEQLQQLGEELSNATSLLDQAQQPYNYLIDTIRNRDQQIATQKKHIASQQEDIRKLTEEHEKLVSYNNQMSADLERLLNQREQMAVMKQVVLSLSQKESHHHPSSQPPIRFEKLPHSTVSPSKSERNTEETNNDPQPTVFTKKDPPRWYEKLRSQKTTSGNLYKEVYKSGT</sequence>
<feature type="coiled-coil region" evidence="1">
    <location>
        <begin position="198"/>
        <end position="368"/>
    </location>
</feature>
<dbReference type="Proteomes" id="UP001152320">
    <property type="component" value="Chromosome 15"/>
</dbReference>
<feature type="coiled-coil region" evidence="1">
    <location>
        <begin position="396"/>
        <end position="448"/>
    </location>
</feature>